<protein>
    <submittedName>
        <fullName evidence="1">Antitoxin</fullName>
    </submittedName>
</protein>
<reference evidence="1" key="1">
    <citation type="submission" date="2024-06" db="EMBL/GenBank/DDBJ databases">
        <authorList>
            <person name="Coelho C."/>
            <person name="Bento M."/>
            <person name="Garcia E."/>
            <person name="Camelo A."/>
            <person name="Brandao I."/>
            <person name="Espirito Santo C."/>
            <person name="Trovao J."/>
            <person name="Verissimo A."/>
            <person name="Costa J."/>
            <person name="Tiago I."/>
        </authorList>
    </citation>
    <scope>NUCLEOTIDE SEQUENCE</scope>
    <source>
        <strain evidence="1">KWT182</strain>
    </source>
</reference>
<proteinExistence type="predicted"/>
<organism evidence="1">
    <name type="scientific">Acerihabitans sp. KWT182</name>
    <dbReference type="NCBI Taxonomy" id="3157919"/>
    <lineage>
        <taxon>Bacteria</taxon>
        <taxon>Pseudomonadati</taxon>
        <taxon>Pseudomonadota</taxon>
        <taxon>Gammaproteobacteria</taxon>
        <taxon>Enterobacterales</taxon>
        <taxon>Pectobacteriaceae</taxon>
        <taxon>Acerihabitans</taxon>
    </lineage>
</organism>
<dbReference type="SUPFAM" id="SSF89447">
    <property type="entry name" value="AbrB/MazE/MraZ-like"/>
    <property type="match status" value="1"/>
</dbReference>
<dbReference type="Gene3D" id="2.10.260.10">
    <property type="match status" value="1"/>
</dbReference>
<dbReference type="InterPro" id="IPR037914">
    <property type="entry name" value="SpoVT-AbrB_sf"/>
</dbReference>
<dbReference type="EMBL" id="CP157947">
    <property type="protein sequence ID" value="XBS68413.1"/>
    <property type="molecule type" value="Genomic_DNA"/>
</dbReference>
<accession>A0AAU7Q605</accession>
<gene>
    <name evidence="1" type="ORF">ABK905_16980</name>
</gene>
<dbReference type="AlphaFoldDB" id="A0AAU7Q605"/>
<sequence>MSLTRLRQQGGAVVLTIPSDIATNMGWRVGIKLDVKASGDTISIKPAGRVARGRKSLATLLQGIDEEEVRAFNEASYDELNSYPVGKEVI</sequence>
<name>A0AAU7Q605_9GAMM</name>
<evidence type="ECO:0000313" key="1">
    <source>
        <dbReference type="EMBL" id="XBS68413.1"/>
    </source>
</evidence>